<dbReference type="InterPro" id="IPR019920">
    <property type="entry name" value="F420-binding_dom_put"/>
</dbReference>
<dbReference type="PANTHER" id="PTHR35176:SF6">
    <property type="entry name" value="HEME OXYGENASE HI_0854-RELATED"/>
    <property type="match status" value="1"/>
</dbReference>
<evidence type="ECO:0000313" key="4">
    <source>
        <dbReference type="Proteomes" id="UP001500190"/>
    </source>
</evidence>
<dbReference type="InterPro" id="IPR052019">
    <property type="entry name" value="F420H2_bilvrd_red/Heme_oxyg"/>
</dbReference>
<evidence type="ECO:0000259" key="2">
    <source>
        <dbReference type="Pfam" id="PF01243"/>
    </source>
</evidence>
<dbReference type="SUPFAM" id="SSF50475">
    <property type="entry name" value="FMN-binding split barrel"/>
    <property type="match status" value="1"/>
</dbReference>
<proteinExistence type="predicted"/>
<reference evidence="3 4" key="1">
    <citation type="journal article" date="2019" name="Int. J. Syst. Evol. Microbiol.">
        <title>The Global Catalogue of Microorganisms (GCM) 10K type strain sequencing project: providing services to taxonomists for standard genome sequencing and annotation.</title>
        <authorList>
            <consortium name="The Broad Institute Genomics Platform"/>
            <consortium name="The Broad Institute Genome Sequencing Center for Infectious Disease"/>
            <person name="Wu L."/>
            <person name="Ma J."/>
        </authorList>
    </citation>
    <scope>NUCLEOTIDE SEQUENCE [LARGE SCALE GENOMIC DNA]</scope>
    <source>
        <strain evidence="3 4">JCM 14304</strain>
    </source>
</reference>
<gene>
    <name evidence="3" type="ORF">GCM10009742_60960</name>
</gene>
<organism evidence="3 4">
    <name type="scientific">Kribbella karoonensis</name>
    <dbReference type="NCBI Taxonomy" id="324851"/>
    <lineage>
        <taxon>Bacteria</taxon>
        <taxon>Bacillati</taxon>
        <taxon>Actinomycetota</taxon>
        <taxon>Actinomycetes</taxon>
        <taxon>Propionibacteriales</taxon>
        <taxon>Kribbellaceae</taxon>
        <taxon>Kribbella</taxon>
    </lineage>
</organism>
<dbReference type="NCBIfam" id="TIGR03618">
    <property type="entry name" value="Rv1155_F420"/>
    <property type="match status" value="1"/>
</dbReference>
<dbReference type="PANTHER" id="PTHR35176">
    <property type="entry name" value="HEME OXYGENASE HI_0854-RELATED"/>
    <property type="match status" value="1"/>
</dbReference>
<keyword evidence="1" id="KW-0560">Oxidoreductase</keyword>
<dbReference type="Proteomes" id="UP001500190">
    <property type="component" value="Unassembled WGS sequence"/>
</dbReference>
<evidence type="ECO:0000313" key="3">
    <source>
        <dbReference type="EMBL" id="GAA1604140.1"/>
    </source>
</evidence>
<comment type="caution">
    <text evidence="3">The sequence shown here is derived from an EMBL/GenBank/DDBJ whole genome shotgun (WGS) entry which is preliminary data.</text>
</comment>
<name>A0ABN2EDU0_9ACTN</name>
<dbReference type="InterPro" id="IPR012349">
    <property type="entry name" value="Split_barrel_FMN-bd"/>
</dbReference>
<feature type="domain" description="Pyridoxamine 5'-phosphate oxidase N-terminal" evidence="2">
    <location>
        <begin position="16"/>
        <end position="95"/>
    </location>
</feature>
<keyword evidence="4" id="KW-1185">Reference proteome</keyword>
<dbReference type="InterPro" id="IPR011576">
    <property type="entry name" value="Pyridox_Oxase_N"/>
</dbReference>
<protein>
    <submittedName>
        <fullName evidence="3">TIGR03618 family F420-dependent PPOX class oxidoreductase</fullName>
    </submittedName>
</protein>
<evidence type="ECO:0000256" key="1">
    <source>
        <dbReference type="ARBA" id="ARBA00023002"/>
    </source>
</evidence>
<accession>A0ABN2EDU0</accession>
<dbReference type="EMBL" id="BAAAND010000009">
    <property type="protein sequence ID" value="GAA1604140.1"/>
    <property type="molecule type" value="Genomic_DNA"/>
</dbReference>
<dbReference type="Gene3D" id="2.30.110.10">
    <property type="entry name" value="Electron Transport, Fmn-binding Protein, Chain A"/>
    <property type="match status" value="1"/>
</dbReference>
<dbReference type="Pfam" id="PF01243">
    <property type="entry name" value="PNPOx_N"/>
    <property type="match status" value="1"/>
</dbReference>
<sequence>MLSSVCRMIPESAYRLFDEPKNATIITIDPDGSPQASLVWVERDGDDVLAGIQAPHRKTRNLFRDPRVTLLIQDDQVGWRGITQYLVLRGTAKLEGPGIPDEYKALMDRETQRYLGLPEFPFGEGIWDTGVIARITVERVSGEGPWVRSPGASGA</sequence>